<organism evidence="1">
    <name type="scientific">Rhizophora mucronata</name>
    <name type="common">Asiatic mangrove</name>
    <dbReference type="NCBI Taxonomy" id="61149"/>
    <lineage>
        <taxon>Eukaryota</taxon>
        <taxon>Viridiplantae</taxon>
        <taxon>Streptophyta</taxon>
        <taxon>Embryophyta</taxon>
        <taxon>Tracheophyta</taxon>
        <taxon>Spermatophyta</taxon>
        <taxon>Magnoliopsida</taxon>
        <taxon>eudicotyledons</taxon>
        <taxon>Gunneridae</taxon>
        <taxon>Pentapetalae</taxon>
        <taxon>rosids</taxon>
        <taxon>fabids</taxon>
        <taxon>Malpighiales</taxon>
        <taxon>Rhizophoraceae</taxon>
        <taxon>Rhizophora</taxon>
    </lineage>
</organism>
<proteinExistence type="predicted"/>
<protein>
    <submittedName>
        <fullName evidence="1">Hydroxyacyl-thioester dehydratase type 2-like isoform X2</fullName>
    </submittedName>
</protein>
<evidence type="ECO:0000313" key="1">
    <source>
        <dbReference type="EMBL" id="MBX00942.1"/>
    </source>
</evidence>
<name>A0A2P2K5E1_RHIMU</name>
<dbReference type="EMBL" id="GGEC01020458">
    <property type="protein sequence ID" value="MBX00942.1"/>
    <property type="molecule type" value="Transcribed_RNA"/>
</dbReference>
<reference evidence="1" key="1">
    <citation type="submission" date="2018-02" db="EMBL/GenBank/DDBJ databases">
        <title>Rhizophora mucronata_Transcriptome.</title>
        <authorList>
            <person name="Meera S.P."/>
            <person name="Sreeshan A."/>
            <person name="Augustine A."/>
        </authorList>
    </citation>
    <scope>NUCLEOTIDE SEQUENCE</scope>
    <source>
        <tissue evidence="1">Leaf</tissue>
    </source>
</reference>
<dbReference type="AlphaFoldDB" id="A0A2P2K5E1"/>
<accession>A0A2P2K5E1</accession>
<sequence length="60" mass="6567">MGCNNTRKQCSDKHSVNKGILVASISCGFGVEMERIEVMAHLGIVQNILIGEFALKCPQF</sequence>